<accession>A0A1M5TB20</accession>
<gene>
    <name evidence="1" type="ORF">SAMN05443248_4934</name>
</gene>
<dbReference type="AlphaFoldDB" id="A0A1M5TB20"/>
<reference evidence="1 2" key="1">
    <citation type="submission" date="2016-11" db="EMBL/GenBank/DDBJ databases">
        <authorList>
            <person name="Jaros S."/>
            <person name="Januszkiewicz K."/>
            <person name="Wedrychowicz H."/>
        </authorList>
    </citation>
    <scope>NUCLEOTIDE SEQUENCE [LARGE SCALE GENOMIC DNA]</scope>
    <source>
        <strain evidence="1 2">GAS138</strain>
    </source>
</reference>
<dbReference type="Proteomes" id="UP000189796">
    <property type="component" value="Chromosome I"/>
</dbReference>
<protein>
    <submittedName>
        <fullName evidence="1">Uncharacterized protein</fullName>
    </submittedName>
</protein>
<sequence length="108" mass="12041">MNVMWSAAYHKPFGKLTELNWNLVGLSFAARADDARGSSQMVASKEDENSSDLIRTISHHSLAYMLCAASEMFRRFGNKHELQKTNILLVRKFLRGLTEAGVELPGGV</sequence>
<dbReference type="EMBL" id="LT670817">
    <property type="protein sequence ID" value="SHH47901.1"/>
    <property type="molecule type" value="Genomic_DNA"/>
</dbReference>
<proteinExistence type="predicted"/>
<name>A0A1M5TB20_9BRAD</name>
<evidence type="ECO:0000313" key="2">
    <source>
        <dbReference type="Proteomes" id="UP000189796"/>
    </source>
</evidence>
<evidence type="ECO:0000313" key="1">
    <source>
        <dbReference type="EMBL" id="SHH47901.1"/>
    </source>
</evidence>
<organism evidence="1 2">
    <name type="scientific">Bradyrhizobium erythrophlei</name>
    <dbReference type="NCBI Taxonomy" id="1437360"/>
    <lineage>
        <taxon>Bacteria</taxon>
        <taxon>Pseudomonadati</taxon>
        <taxon>Pseudomonadota</taxon>
        <taxon>Alphaproteobacteria</taxon>
        <taxon>Hyphomicrobiales</taxon>
        <taxon>Nitrobacteraceae</taxon>
        <taxon>Bradyrhizobium</taxon>
    </lineage>
</organism>